<name>A0A154PK43_DUFNO</name>
<evidence type="ECO:0000313" key="7">
    <source>
        <dbReference type="EMBL" id="KZC12193.1"/>
    </source>
</evidence>
<accession>A0A154PK43</accession>
<dbReference type="InterPro" id="IPR012337">
    <property type="entry name" value="RNaseH-like_sf"/>
</dbReference>
<dbReference type="GO" id="GO:0046983">
    <property type="term" value="F:protein dimerization activity"/>
    <property type="evidence" value="ECO:0007669"/>
    <property type="project" value="InterPro"/>
</dbReference>
<proteinExistence type="predicted"/>
<evidence type="ECO:0000256" key="3">
    <source>
        <dbReference type="ARBA" id="ARBA00022771"/>
    </source>
</evidence>
<keyword evidence="8" id="KW-1185">Reference proteome</keyword>
<dbReference type="PANTHER" id="PTHR46481">
    <property type="entry name" value="ZINC FINGER BED DOMAIN-CONTAINING PROTEIN 4"/>
    <property type="match status" value="1"/>
</dbReference>
<sequence>MWTSNNTDGFLTVTCHFISNEFVLKSCTLETEKVTGSHTGIYLSSLLNRIFHDWGIESKVRCVVTDNTPSMLSAVRSLGSGVTSIPCFAQTLNLVVKKSLNAIAELVTIRQKCRNIVSYFKSSCLATEKLTEIQNRFGIENHKLILEDETRWNSTYEMFSRLIEQQRAVSAAMSTVSIERLTTSDWDMMASCLSVLGPFALFTAELSSEAHVSISKVFPGVQQMYRCLNVHEHVLASKLREMMDKYFHDIVNNSIYCMCSMLDPRFKQLGFMPTETVEILKKLIIGIITVPTESDNNSLSTDDESISSFWSDFKTMVSAHNCCNTDELSEVAELDNYLKERIEVLESDPVEYWKINAIRYPKLSKLAQKLLCCPATSVPSERIFSKAGNIVSKKRNRLKDSTVNKMLFLNSL</sequence>
<comment type="subcellular location">
    <subcellularLocation>
        <location evidence="1">Nucleus</location>
    </subcellularLocation>
</comment>
<evidence type="ECO:0000259" key="6">
    <source>
        <dbReference type="Pfam" id="PF05699"/>
    </source>
</evidence>
<feature type="domain" description="HAT C-terminal dimerisation" evidence="6">
    <location>
        <begin position="333"/>
        <end position="411"/>
    </location>
</feature>
<keyword evidence="4" id="KW-0862">Zinc</keyword>
<gene>
    <name evidence="7" type="ORF">WN55_03707</name>
</gene>
<dbReference type="InterPro" id="IPR052035">
    <property type="entry name" value="ZnF_BED_domain_contain"/>
</dbReference>
<evidence type="ECO:0000256" key="1">
    <source>
        <dbReference type="ARBA" id="ARBA00004123"/>
    </source>
</evidence>
<dbReference type="InterPro" id="IPR008906">
    <property type="entry name" value="HATC_C_dom"/>
</dbReference>
<keyword evidence="5" id="KW-0539">Nucleus</keyword>
<organism evidence="7 8">
    <name type="scientific">Dufourea novaeangliae</name>
    <name type="common">Sweat bee</name>
    <dbReference type="NCBI Taxonomy" id="178035"/>
    <lineage>
        <taxon>Eukaryota</taxon>
        <taxon>Metazoa</taxon>
        <taxon>Ecdysozoa</taxon>
        <taxon>Arthropoda</taxon>
        <taxon>Hexapoda</taxon>
        <taxon>Insecta</taxon>
        <taxon>Pterygota</taxon>
        <taxon>Neoptera</taxon>
        <taxon>Endopterygota</taxon>
        <taxon>Hymenoptera</taxon>
        <taxon>Apocrita</taxon>
        <taxon>Aculeata</taxon>
        <taxon>Apoidea</taxon>
        <taxon>Anthophila</taxon>
        <taxon>Halictidae</taxon>
        <taxon>Rophitinae</taxon>
        <taxon>Dufourea</taxon>
    </lineage>
</organism>
<dbReference type="SUPFAM" id="SSF53098">
    <property type="entry name" value="Ribonuclease H-like"/>
    <property type="match status" value="1"/>
</dbReference>
<dbReference type="AlphaFoldDB" id="A0A154PK43"/>
<evidence type="ECO:0000256" key="4">
    <source>
        <dbReference type="ARBA" id="ARBA00022833"/>
    </source>
</evidence>
<reference evidence="7 8" key="1">
    <citation type="submission" date="2015-07" db="EMBL/GenBank/DDBJ databases">
        <title>The genome of Dufourea novaeangliae.</title>
        <authorList>
            <person name="Pan H."/>
            <person name="Kapheim K."/>
        </authorList>
    </citation>
    <scope>NUCLEOTIDE SEQUENCE [LARGE SCALE GENOMIC DNA]</scope>
    <source>
        <strain evidence="7">0120121106</strain>
        <tissue evidence="7">Whole body</tissue>
    </source>
</reference>
<evidence type="ECO:0000256" key="5">
    <source>
        <dbReference type="ARBA" id="ARBA00023242"/>
    </source>
</evidence>
<dbReference type="Pfam" id="PF05699">
    <property type="entry name" value="Dimer_Tnp_hAT"/>
    <property type="match status" value="1"/>
</dbReference>
<dbReference type="EMBL" id="KQ434943">
    <property type="protein sequence ID" value="KZC12193.1"/>
    <property type="molecule type" value="Genomic_DNA"/>
</dbReference>
<evidence type="ECO:0000256" key="2">
    <source>
        <dbReference type="ARBA" id="ARBA00022723"/>
    </source>
</evidence>
<dbReference type="OrthoDB" id="1271298at2759"/>
<dbReference type="GO" id="GO:0008270">
    <property type="term" value="F:zinc ion binding"/>
    <property type="evidence" value="ECO:0007669"/>
    <property type="project" value="UniProtKB-KW"/>
</dbReference>
<protein>
    <submittedName>
        <fullName evidence="7">Zinc finger BED domain-containing protein 4</fullName>
    </submittedName>
</protein>
<dbReference type="GO" id="GO:0005634">
    <property type="term" value="C:nucleus"/>
    <property type="evidence" value="ECO:0007669"/>
    <property type="project" value="UniProtKB-SubCell"/>
</dbReference>
<keyword evidence="2" id="KW-0479">Metal-binding</keyword>
<evidence type="ECO:0000313" key="8">
    <source>
        <dbReference type="Proteomes" id="UP000076502"/>
    </source>
</evidence>
<dbReference type="STRING" id="178035.A0A154PK43"/>
<dbReference type="Proteomes" id="UP000076502">
    <property type="component" value="Unassembled WGS sequence"/>
</dbReference>
<dbReference type="PANTHER" id="PTHR46481:SF10">
    <property type="entry name" value="ZINC FINGER BED DOMAIN-CONTAINING PROTEIN 39"/>
    <property type="match status" value="1"/>
</dbReference>
<keyword evidence="3" id="KW-0863">Zinc-finger</keyword>